<dbReference type="RefSeq" id="WP_220661236.1">
    <property type="nucleotide sequence ID" value="NZ_CP069370.1"/>
</dbReference>
<name>A0A8G0ZPB5_9RHOB</name>
<dbReference type="SUPFAM" id="SSF52540">
    <property type="entry name" value="P-loop containing nucleoside triphosphate hydrolases"/>
    <property type="match status" value="1"/>
</dbReference>
<dbReference type="PANTHER" id="PTHR32309:SF31">
    <property type="entry name" value="CAPSULAR EXOPOLYSACCHARIDE FAMILY"/>
    <property type="match status" value="1"/>
</dbReference>
<organism evidence="1 2">
    <name type="scientific">Neotabrizicola shimadae</name>
    <dbReference type="NCBI Taxonomy" id="2807096"/>
    <lineage>
        <taxon>Bacteria</taxon>
        <taxon>Pseudomonadati</taxon>
        <taxon>Pseudomonadota</taxon>
        <taxon>Alphaproteobacteria</taxon>
        <taxon>Rhodobacterales</taxon>
        <taxon>Paracoccaceae</taxon>
        <taxon>Neotabrizicola</taxon>
    </lineage>
</organism>
<gene>
    <name evidence="1" type="ORF">JO391_14880</name>
</gene>
<dbReference type="EMBL" id="CP069370">
    <property type="protein sequence ID" value="QYZ69016.1"/>
    <property type="molecule type" value="Genomic_DNA"/>
</dbReference>
<evidence type="ECO:0000313" key="1">
    <source>
        <dbReference type="EMBL" id="QYZ69016.1"/>
    </source>
</evidence>
<dbReference type="InterPro" id="IPR050445">
    <property type="entry name" value="Bact_polysacc_biosynth/exp"/>
</dbReference>
<dbReference type="KEGG" id="nsm:JO391_14880"/>
<reference evidence="1" key="1">
    <citation type="submission" date="2021-02" db="EMBL/GenBank/DDBJ databases">
        <title>Rhodobacter shimadae sp. nov., an aerobic anoxygenic phototrophic bacterium isolated from a hot spring.</title>
        <authorList>
            <person name="Muramatsu S."/>
            <person name="Haruta S."/>
            <person name="Hirose S."/>
            <person name="Hanada S."/>
        </authorList>
    </citation>
    <scope>NUCLEOTIDE SEQUENCE</scope>
    <source>
        <strain evidence="1">N10</strain>
    </source>
</reference>
<proteinExistence type="predicted"/>
<evidence type="ECO:0000313" key="2">
    <source>
        <dbReference type="Proteomes" id="UP000826300"/>
    </source>
</evidence>
<dbReference type="PANTHER" id="PTHR32309">
    <property type="entry name" value="TYROSINE-PROTEIN KINASE"/>
    <property type="match status" value="1"/>
</dbReference>
<sequence length="289" mass="31221">MTVKKGDDRPAPRSAAVTLFRRGTEPHPPKPHDRRLVAPQIRARDIFSGNAPEALVNSARVWSSLNRINLDAGVLAGNGLFPRADAESAAMRFDLLRTQMLHALAERGWSRIGITAPRRGCGASFIAANLALSFARRPDGSTVLIDLDLRHPALARRFGLADLPPLRAFLMDDDPLEAHFLRYGQGLALGLNGRAEPDPGSILHARACDMALEAVSVQLEPGLILFDLPPLLEGDEVLTLKPQLDAVILVADGTRTSPGDLNACTRLLEGQVPILTAILNRGEDAARTR</sequence>
<dbReference type="InterPro" id="IPR027417">
    <property type="entry name" value="P-loop_NTPase"/>
</dbReference>
<protein>
    <submittedName>
        <fullName evidence="1">Exopolysaccharide biosynthesis protein</fullName>
    </submittedName>
</protein>
<dbReference type="Gene3D" id="3.40.50.300">
    <property type="entry name" value="P-loop containing nucleotide triphosphate hydrolases"/>
    <property type="match status" value="1"/>
</dbReference>
<keyword evidence="2" id="KW-1185">Reference proteome</keyword>
<dbReference type="Proteomes" id="UP000826300">
    <property type="component" value="Chromosome"/>
</dbReference>
<dbReference type="AlphaFoldDB" id="A0A8G0ZPB5"/>
<accession>A0A8G0ZPB5</accession>